<proteinExistence type="predicted"/>
<evidence type="ECO:0000313" key="1">
    <source>
        <dbReference type="EMBL" id="KXG36752.2"/>
    </source>
</evidence>
<name>A0A1B6QFP3_SORBI</name>
<reference evidence="2" key="2">
    <citation type="journal article" date="2018" name="Plant J.">
        <title>The Sorghum bicolor reference genome: improved assembly, gene annotations, a transcriptome atlas, and signatures of genome organization.</title>
        <authorList>
            <person name="McCormick R.F."/>
            <person name="Truong S.K."/>
            <person name="Sreedasyam A."/>
            <person name="Jenkins J."/>
            <person name="Shu S."/>
            <person name="Sims D."/>
            <person name="Kennedy M."/>
            <person name="Amirebrahimi M."/>
            <person name="Weers B.D."/>
            <person name="McKinley B."/>
            <person name="Mattison A."/>
            <person name="Morishige D.T."/>
            <person name="Grimwood J."/>
            <person name="Schmutz J."/>
            <person name="Mullet J.E."/>
        </authorList>
    </citation>
    <scope>NUCLEOTIDE SEQUENCE [LARGE SCALE GENOMIC DNA]</scope>
    <source>
        <strain evidence="2">cv. BTx623</strain>
    </source>
</reference>
<dbReference type="Gramene" id="KXG36752">
    <property type="protein sequence ID" value="KXG36752"/>
    <property type="gene ID" value="SORBI_3002G382800"/>
</dbReference>
<organism evidence="1 2">
    <name type="scientific">Sorghum bicolor</name>
    <name type="common">Sorghum</name>
    <name type="synonym">Sorghum vulgare</name>
    <dbReference type="NCBI Taxonomy" id="4558"/>
    <lineage>
        <taxon>Eukaryota</taxon>
        <taxon>Viridiplantae</taxon>
        <taxon>Streptophyta</taxon>
        <taxon>Embryophyta</taxon>
        <taxon>Tracheophyta</taxon>
        <taxon>Spermatophyta</taxon>
        <taxon>Magnoliopsida</taxon>
        <taxon>Liliopsida</taxon>
        <taxon>Poales</taxon>
        <taxon>Poaceae</taxon>
        <taxon>PACMAD clade</taxon>
        <taxon>Panicoideae</taxon>
        <taxon>Andropogonodae</taxon>
        <taxon>Andropogoneae</taxon>
        <taxon>Sorghinae</taxon>
        <taxon>Sorghum</taxon>
    </lineage>
</organism>
<dbReference type="FunCoup" id="A0A1B6QFP3">
    <property type="interactions" value="214"/>
</dbReference>
<sequence length="517" mass="57750">MRNHRRSYRHLRSLIAVLDTVFPAATQDPNFLHRSLLIEGVSLRATPCDLLDEALGLQVEGAVVVRDAEFGDSVGLLVLTHAHDTEVAMAAGPRPGVFCDCIKASDSSYTRFQILEALDDRVRRQATAELFRSLVPPEYLLADAAMTFHLSCVFLRGPDCSSEHAVYNLCNIGARVLLANGPVNAVILGPDHDVAVLVYYDAQGTERIGRREPHLRQRQLGMYDSSLFPLPAGAAAEEASLVRRLLPPFVTAADYLGRVILLTEINTTTCDAENIARFIILQAELRHGLEAVIVHRALGAVFVVLQRQSDSELLLQVPQEEWLAVFKSPVELQLLQATPMQQQQQQQLAPVQQFDLSRLSIGLRQWVNPKAFEIMRLGFRVALTECPDHNFMELTLGLMRLAALSQPHALRRSYFPDRAVLLTGTCIYMKEWDLRTALSRYGSLDELVYLRPRRIALIIFTSWTGATRLLREPAETRRRRGFGDCRPAAPDAGVASSIANTVLQDLLSLQSRLPAYW</sequence>
<dbReference type="KEGG" id="sbi:8079349"/>
<dbReference type="InParanoid" id="A0A1B6QFP3"/>
<accession>A0A1B6QFP3</accession>
<keyword evidence="2" id="KW-1185">Reference proteome</keyword>
<gene>
    <name evidence="1" type="ORF">SORBI_3002G382800</name>
</gene>
<dbReference type="EMBL" id="CM000761">
    <property type="protein sequence ID" value="KXG36752.2"/>
    <property type="molecule type" value="Genomic_DNA"/>
</dbReference>
<protein>
    <submittedName>
        <fullName evidence="1">Uncharacterized protein</fullName>
    </submittedName>
</protein>
<evidence type="ECO:0000313" key="2">
    <source>
        <dbReference type="Proteomes" id="UP000000768"/>
    </source>
</evidence>
<reference evidence="1 2" key="1">
    <citation type="journal article" date="2009" name="Nature">
        <title>The Sorghum bicolor genome and the diversification of grasses.</title>
        <authorList>
            <person name="Paterson A.H."/>
            <person name="Bowers J.E."/>
            <person name="Bruggmann R."/>
            <person name="Dubchak I."/>
            <person name="Grimwood J."/>
            <person name="Gundlach H."/>
            <person name="Haberer G."/>
            <person name="Hellsten U."/>
            <person name="Mitros T."/>
            <person name="Poliakov A."/>
            <person name="Schmutz J."/>
            <person name="Spannagl M."/>
            <person name="Tang H."/>
            <person name="Wang X."/>
            <person name="Wicker T."/>
            <person name="Bharti A.K."/>
            <person name="Chapman J."/>
            <person name="Feltus F.A."/>
            <person name="Gowik U."/>
            <person name="Grigoriev I.V."/>
            <person name="Lyons E."/>
            <person name="Maher C.A."/>
            <person name="Martis M."/>
            <person name="Narechania A."/>
            <person name="Otillar R.P."/>
            <person name="Penning B.W."/>
            <person name="Salamov A.A."/>
            <person name="Wang Y."/>
            <person name="Zhang L."/>
            <person name="Carpita N.C."/>
            <person name="Freeling M."/>
            <person name="Gingle A.R."/>
            <person name="Hash C.T."/>
            <person name="Keller B."/>
            <person name="Klein P."/>
            <person name="Kresovich S."/>
            <person name="McCann M.C."/>
            <person name="Ming R."/>
            <person name="Peterson D.G."/>
            <person name="Mehboob-ur-Rahman"/>
            <person name="Ware D."/>
            <person name="Westhoff P."/>
            <person name="Mayer K.F."/>
            <person name="Messing J."/>
            <person name="Rokhsar D.S."/>
        </authorList>
    </citation>
    <scope>NUCLEOTIDE SEQUENCE [LARGE SCALE GENOMIC DNA]</scope>
    <source>
        <strain evidence="2">cv. BTx623</strain>
    </source>
</reference>
<dbReference type="AlphaFoldDB" id="A0A1B6QFP3"/>
<dbReference type="eggNOG" id="ENOG502R5Q7">
    <property type="taxonomic scope" value="Eukaryota"/>
</dbReference>
<dbReference type="OrthoDB" id="691272at2759"/>
<dbReference type="Proteomes" id="UP000000768">
    <property type="component" value="Chromosome 2"/>
</dbReference>